<evidence type="ECO:0000313" key="1">
    <source>
        <dbReference type="EMBL" id="KAH1032173.1"/>
    </source>
</evidence>
<name>A0A9D3U8Y9_9ROSI</name>
<keyword evidence="2" id="KW-1185">Reference proteome</keyword>
<comment type="caution">
    <text evidence="1">The sequence shown here is derived from an EMBL/GenBank/DDBJ whole genome shotgun (WGS) entry which is preliminary data.</text>
</comment>
<organism evidence="1 2">
    <name type="scientific">Gossypium stocksii</name>
    <dbReference type="NCBI Taxonomy" id="47602"/>
    <lineage>
        <taxon>Eukaryota</taxon>
        <taxon>Viridiplantae</taxon>
        <taxon>Streptophyta</taxon>
        <taxon>Embryophyta</taxon>
        <taxon>Tracheophyta</taxon>
        <taxon>Spermatophyta</taxon>
        <taxon>Magnoliopsida</taxon>
        <taxon>eudicotyledons</taxon>
        <taxon>Gunneridae</taxon>
        <taxon>Pentapetalae</taxon>
        <taxon>rosids</taxon>
        <taxon>malvids</taxon>
        <taxon>Malvales</taxon>
        <taxon>Malvaceae</taxon>
        <taxon>Malvoideae</taxon>
        <taxon>Gossypium</taxon>
    </lineage>
</organism>
<accession>A0A9D3U8Y9</accession>
<protein>
    <submittedName>
        <fullName evidence="1">Uncharacterized protein</fullName>
    </submittedName>
</protein>
<dbReference type="AlphaFoldDB" id="A0A9D3U8Y9"/>
<feature type="non-terminal residue" evidence="1">
    <location>
        <position position="50"/>
    </location>
</feature>
<dbReference type="EMBL" id="JAIQCV010000013">
    <property type="protein sequence ID" value="KAH1032173.1"/>
    <property type="molecule type" value="Genomic_DNA"/>
</dbReference>
<dbReference type="OrthoDB" id="10448210at2759"/>
<dbReference type="Proteomes" id="UP000828251">
    <property type="component" value="Unassembled WGS sequence"/>
</dbReference>
<evidence type="ECO:0000313" key="2">
    <source>
        <dbReference type="Proteomes" id="UP000828251"/>
    </source>
</evidence>
<reference evidence="1 2" key="1">
    <citation type="journal article" date="2021" name="Plant Biotechnol. J.">
        <title>Multi-omics assisted identification of the key and species-specific regulatory components of drought-tolerant mechanisms in Gossypium stocksii.</title>
        <authorList>
            <person name="Yu D."/>
            <person name="Ke L."/>
            <person name="Zhang D."/>
            <person name="Wu Y."/>
            <person name="Sun Y."/>
            <person name="Mei J."/>
            <person name="Sun J."/>
            <person name="Sun Y."/>
        </authorList>
    </citation>
    <scope>NUCLEOTIDE SEQUENCE [LARGE SCALE GENOMIC DNA]</scope>
    <source>
        <strain evidence="2">cv. E1</strain>
        <tissue evidence="1">Leaf</tissue>
    </source>
</reference>
<gene>
    <name evidence="1" type="ORF">J1N35_044347</name>
</gene>
<sequence length="50" mass="6068">MDIIMDYLTKGKGEWTRKFNIEFPISFPHVRLSPMAKMWFQFICTHIHPK</sequence>
<proteinExistence type="predicted"/>